<dbReference type="PROSITE" id="PS51819">
    <property type="entry name" value="VOC"/>
    <property type="match status" value="1"/>
</dbReference>
<sequence length="154" mass="16729">MSASRAVYPSCTAVAAVPTDEFSTPPGSAWTPTHRLHTEDGMALDLFVGVPVADYAAAFPWYERFFGREPSFLPNDVEAVWEVAEHRYVYIVEDRERAGNALALTFVDDLDSRVAEVAGRGIEPARQETYEGGVTKVIYRDADGNEISLGGGAG</sequence>
<dbReference type="InterPro" id="IPR037523">
    <property type="entry name" value="VOC_core"/>
</dbReference>
<comment type="caution">
    <text evidence="2">The sequence shown here is derived from an EMBL/GenBank/DDBJ whole genome shotgun (WGS) entry which is preliminary data.</text>
</comment>
<reference evidence="2" key="2">
    <citation type="journal article" date="2023" name="Int. J. Syst. Evol. Microbiol.">
        <title>Streptomyces marispadix sp. nov., isolated from marine beach sediment of the Northern Coast of Portugal.</title>
        <authorList>
            <person name="dos Santos J.D.N."/>
            <person name="Vitorino I.R."/>
            <person name="Kallscheuer N."/>
            <person name="Srivastava A."/>
            <person name="Krautwurst S."/>
            <person name="Marz M."/>
            <person name="Jogler C."/>
            <person name="Lobo Da Cunha A."/>
            <person name="Catita J."/>
            <person name="Goncalves H."/>
            <person name="Gonzalez I."/>
            <person name="Reyes F."/>
            <person name="Lage O.M."/>
        </authorList>
    </citation>
    <scope>NUCLEOTIDE SEQUENCE</scope>
    <source>
        <strain evidence="2">M600PL45_2</strain>
    </source>
</reference>
<dbReference type="SUPFAM" id="SSF54593">
    <property type="entry name" value="Glyoxalase/Bleomycin resistance protein/Dihydroxybiphenyl dioxygenase"/>
    <property type="match status" value="1"/>
</dbReference>
<protein>
    <submittedName>
        <fullName evidence="2">VOC family protein</fullName>
    </submittedName>
</protein>
<dbReference type="InterPro" id="IPR029068">
    <property type="entry name" value="Glyas_Bleomycin-R_OHBP_Dase"/>
</dbReference>
<evidence type="ECO:0000259" key="1">
    <source>
        <dbReference type="PROSITE" id="PS51819"/>
    </source>
</evidence>
<dbReference type="EMBL" id="JAKWJU010000002">
    <property type="protein sequence ID" value="MCH6159036.1"/>
    <property type="molecule type" value="Genomic_DNA"/>
</dbReference>
<dbReference type="Gene3D" id="3.10.180.10">
    <property type="entry name" value="2,3-Dihydroxybiphenyl 1,2-Dioxygenase, domain 1"/>
    <property type="match status" value="1"/>
</dbReference>
<dbReference type="Proteomes" id="UP001166784">
    <property type="component" value="Unassembled WGS sequence"/>
</dbReference>
<evidence type="ECO:0000313" key="2">
    <source>
        <dbReference type="EMBL" id="MCH6159036.1"/>
    </source>
</evidence>
<reference evidence="2" key="1">
    <citation type="submission" date="2022-03" db="EMBL/GenBank/DDBJ databases">
        <authorList>
            <person name="Santos J.D.N."/>
            <person name="Kallscheuer N."/>
            <person name="Jogler C."/>
            <person name="Lage O.M."/>
        </authorList>
    </citation>
    <scope>NUCLEOTIDE SEQUENCE</scope>
    <source>
        <strain evidence="2">M600PL45_2</strain>
    </source>
</reference>
<name>A0ABS9SSK5_9ACTN</name>
<dbReference type="RefSeq" id="WP_241057034.1">
    <property type="nucleotide sequence ID" value="NZ_JAKWJU010000002.1"/>
</dbReference>
<proteinExistence type="predicted"/>
<accession>A0ABS9SSK5</accession>
<gene>
    <name evidence="2" type="ORF">MMA15_00955</name>
</gene>
<feature type="domain" description="VOC" evidence="1">
    <location>
        <begin position="43"/>
        <end position="152"/>
    </location>
</feature>
<keyword evidence="3" id="KW-1185">Reference proteome</keyword>
<organism evidence="2 3">
    <name type="scientific">Streptomyces marispadix</name>
    <dbReference type="NCBI Taxonomy" id="2922868"/>
    <lineage>
        <taxon>Bacteria</taxon>
        <taxon>Bacillati</taxon>
        <taxon>Actinomycetota</taxon>
        <taxon>Actinomycetes</taxon>
        <taxon>Kitasatosporales</taxon>
        <taxon>Streptomycetaceae</taxon>
        <taxon>Streptomyces</taxon>
    </lineage>
</organism>
<evidence type="ECO:0000313" key="3">
    <source>
        <dbReference type="Proteomes" id="UP001166784"/>
    </source>
</evidence>